<reference evidence="2 3" key="1">
    <citation type="submission" date="2018-08" db="EMBL/GenBank/DDBJ databases">
        <title>Genome and evolution of the arbuscular mycorrhizal fungus Diversispora epigaea (formerly Glomus versiforme) and its bacterial endosymbionts.</title>
        <authorList>
            <person name="Sun X."/>
            <person name="Fei Z."/>
            <person name="Harrison M."/>
        </authorList>
    </citation>
    <scope>NUCLEOTIDE SEQUENCE [LARGE SCALE GENOMIC DNA]</scope>
    <source>
        <strain evidence="2 3">IT104</strain>
    </source>
</reference>
<keyword evidence="3" id="KW-1185">Reference proteome</keyword>
<organism evidence="2 3">
    <name type="scientific">Diversispora epigaea</name>
    <dbReference type="NCBI Taxonomy" id="1348612"/>
    <lineage>
        <taxon>Eukaryota</taxon>
        <taxon>Fungi</taxon>
        <taxon>Fungi incertae sedis</taxon>
        <taxon>Mucoromycota</taxon>
        <taxon>Glomeromycotina</taxon>
        <taxon>Glomeromycetes</taxon>
        <taxon>Diversisporales</taxon>
        <taxon>Diversisporaceae</taxon>
        <taxon>Diversispora</taxon>
    </lineage>
</organism>
<proteinExistence type="predicted"/>
<feature type="compositionally biased region" description="Low complexity" evidence="1">
    <location>
        <begin position="62"/>
        <end position="73"/>
    </location>
</feature>
<name>A0A397H5B3_9GLOM</name>
<dbReference type="AlphaFoldDB" id="A0A397H5B3"/>
<evidence type="ECO:0000256" key="1">
    <source>
        <dbReference type="SAM" id="MobiDB-lite"/>
    </source>
</evidence>
<gene>
    <name evidence="2" type="ORF">Glove_396g87</name>
</gene>
<evidence type="ECO:0000313" key="3">
    <source>
        <dbReference type="Proteomes" id="UP000266861"/>
    </source>
</evidence>
<dbReference type="Proteomes" id="UP000266861">
    <property type="component" value="Unassembled WGS sequence"/>
</dbReference>
<comment type="caution">
    <text evidence="2">The sequence shown here is derived from an EMBL/GenBank/DDBJ whole genome shotgun (WGS) entry which is preliminary data.</text>
</comment>
<protein>
    <submittedName>
        <fullName evidence="2">Uncharacterized protein</fullName>
    </submittedName>
</protein>
<dbReference type="EMBL" id="PQFF01000353">
    <property type="protein sequence ID" value="RHZ56836.1"/>
    <property type="molecule type" value="Genomic_DNA"/>
</dbReference>
<sequence>MSNQIFGKLLNITAAIPKFLALPAYFDYLYRYNSNNLELTMDGQQFTALINTMTTAITELDQQQNSPQQPNQPAKHLNLYTNFNI</sequence>
<feature type="region of interest" description="Disordered" evidence="1">
    <location>
        <begin position="62"/>
        <end position="85"/>
    </location>
</feature>
<evidence type="ECO:0000313" key="2">
    <source>
        <dbReference type="EMBL" id="RHZ56836.1"/>
    </source>
</evidence>
<accession>A0A397H5B3</accession>